<accession>A0ABT9URY0</accession>
<keyword evidence="2" id="KW-1185">Reference proteome</keyword>
<proteinExistence type="predicted"/>
<dbReference type="RefSeq" id="WP_307484096.1">
    <property type="nucleotide sequence ID" value="NZ_JAUSUF010000002.1"/>
</dbReference>
<reference evidence="1 2" key="1">
    <citation type="submission" date="2023-07" db="EMBL/GenBank/DDBJ databases">
        <title>Genomic Encyclopedia of Type Strains, Phase IV (KMG-IV): sequencing the most valuable type-strain genomes for metagenomic binning, comparative biology and taxonomic classification.</title>
        <authorList>
            <person name="Goeker M."/>
        </authorList>
    </citation>
    <scope>NUCLEOTIDE SEQUENCE [LARGE SCALE GENOMIC DNA]</scope>
    <source>
        <strain evidence="1 2">DSM 20694</strain>
    </source>
</reference>
<dbReference type="Proteomes" id="UP001228504">
    <property type="component" value="Unassembled WGS sequence"/>
</dbReference>
<protein>
    <submittedName>
        <fullName evidence="1">Uncharacterized protein</fullName>
    </submittedName>
</protein>
<evidence type="ECO:0000313" key="2">
    <source>
        <dbReference type="Proteomes" id="UP001228504"/>
    </source>
</evidence>
<dbReference type="EMBL" id="JAUSUF010000002">
    <property type="protein sequence ID" value="MDQ0149100.1"/>
    <property type="molecule type" value="Genomic_DNA"/>
</dbReference>
<organism evidence="1 2">
    <name type="scientific">Eubacterium multiforme</name>
    <dbReference type="NCBI Taxonomy" id="83339"/>
    <lineage>
        <taxon>Bacteria</taxon>
        <taxon>Bacillati</taxon>
        <taxon>Bacillota</taxon>
        <taxon>Clostridia</taxon>
        <taxon>Eubacteriales</taxon>
        <taxon>Eubacteriaceae</taxon>
        <taxon>Eubacterium</taxon>
    </lineage>
</organism>
<evidence type="ECO:0000313" key="1">
    <source>
        <dbReference type="EMBL" id="MDQ0149100.1"/>
    </source>
</evidence>
<comment type="caution">
    <text evidence="1">The sequence shown here is derived from an EMBL/GenBank/DDBJ whole genome shotgun (WGS) entry which is preliminary data.</text>
</comment>
<gene>
    <name evidence="1" type="ORF">J2S18_001030</name>
</gene>
<sequence>MIKLKNIIQATMEMKCPNDVYEHYKNTHCILMLAIKEGRDILDIKDEIIEYNGKQIIKTTIKLTSKTVLFT</sequence>
<name>A0ABT9URY0_9FIRM</name>